<evidence type="ECO:0000313" key="1">
    <source>
        <dbReference type="EMBL" id="ENY69141.1"/>
    </source>
</evidence>
<evidence type="ECO:0000313" key="2">
    <source>
        <dbReference type="Proteomes" id="UP000013131"/>
    </source>
</evidence>
<dbReference type="Proteomes" id="UP000013131">
    <property type="component" value="Unassembled WGS sequence"/>
</dbReference>
<comment type="caution">
    <text evidence="1">The sequence shown here is derived from an EMBL/GenBank/DDBJ whole genome shotgun (WGS) entry which is preliminary data.</text>
</comment>
<gene>
    <name evidence="1" type="ORF">MAU_1830</name>
</gene>
<dbReference type="PATRIC" id="fig|1188233.3.peg.185"/>
<reference evidence="1 2" key="1">
    <citation type="journal article" date="2013" name="Genome Announc.">
        <title>Draft Genome Sequences of Mycoplasma auris and Mycoplasma yeatsii, Two Species of the Ear Canal of Caprinae.</title>
        <authorList>
            <person name="Dordet-Frisoni E."/>
            <person name="Baranowski E."/>
            <person name="Barre A."/>
            <person name="Blanchard A."/>
            <person name="Breton M."/>
            <person name="Couture C."/>
            <person name="Dupuy V."/>
            <person name="Gaurivaud P."/>
            <person name="Jacob D."/>
            <person name="Lemaitre C."/>
            <person name="Manso-Silvan L."/>
            <person name="Nikolski M."/>
            <person name="Nouvel L.X."/>
            <person name="Poumarat F."/>
            <person name="Sirand-Pugnet P."/>
            <person name="Thebault P."/>
            <person name="Theil S."/>
            <person name="Thiaucourt F."/>
            <person name="Citti C."/>
            <person name="Tardy F."/>
        </authorList>
    </citation>
    <scope>NUCLEOTIDE SEQUENCE [LARGE SCALE GENOMIC DNA]</scope>
    <source>
        <strain evidence="1 2">15026</strain>
    </source>
</reference>
<proteinExistence type="predicted"/>
<sequence>MLQSTTLKSKRLLVGFLFPTITLPLVSCNAPGQGNPINTIKPWEFSNNPFKINETNSISNTNKWFLDDKNTLNLTFELIKKEQYELLYPKTKDNEDLIKVARKLNWVLFSILYHKKHNIETKTKNLEDFIQKIKVYKHLLYTNKTLNEEEKAFKSLIENEELLKNLKKPNWYNLDEDYIFWFKNKYWPSYQYFPLSRIKEGDLSSLKDNEKEAIKLQSAEALLLTNFLYPISSLLQTIKEQINFLELFASLNLLILKNKEVFNQPLKEIKDFLKTNLNFEEIKKSLSFIFSLENSSFSQWEEEKTMEISNIFFSPINTKEVSKALFFNDTLMLMDIILNPILSIYSDNNFFEKTFEKQNEWFPKYLYEKLDSNSNITFYHPSFTKNPNENQEKISKYLNHYLNLK</sequence>
<name>N9VCL7_9BACT</name>
<accession>N9VCL7</accession>
<organism evidence="1 2">
    <name type="scientific">Metamycoplasma auris 15026</name>
    <dbReference type="NCBI Taxonomy" id="1188233"/>
    <lineage>
        <taxon>Bacteria</taxon>
        <taxon>Bacillati</taxon>
        <taxon>Mycoplasmatota</taxon>
        <taxon>Mycoplasmoidales</taxon>
        <taxon>Metamycoplasmataceae</taxon>
        <taxon>Metamycoplasma</taxon>
    </lineage>
</organism>
<dbReference type="STRING" id="1188233.MAU_1830"/>
<dbReference type="AlphaFoldDB" id="N9VCL7"/>
<keyword evidence="2" id="KW-1185">Reference proteome</keyword>
<dbReference type="EMBL" id="AORI01000005">
    <property type="protein sequence ID" value="ENY69141.1"/>
    <property type="molecule type" value="Genomic_DNA"/>
</dbReference>
<dbReference type="eggNOG" id="ENOG5031Z9G">
    <property type="taxonomic scope" value="Bacteria"/>
</dbReference>
<protein>
    <submittedName>
        <fullName evidence="1">Uncharacterized protein</fullName>
    </submittedName>
</protein>